<dbReference type="EMBL" id="JAJJMA010141118">
    <property type="protein sequence ID" value="MCL7034019.1"/>
    <property type="molecule type" value="Genomic_DNA"/>
</dbReference>
<evidence type="ECO:0000313" key="3">
    <source>
        <dbReference type="Proteomes" id="UP001177140"/>
    </source>
</evidence>
<dbReference type="AlphaFoldDB" id="A0AA41SE36"/>
<evidence type="ECO:0000256" key="1">
    <source>
        <dbReference type="SAM" id="MobiDB-lite"/>
    </source>
</evidence>
<proteinExistence type="predicted"/>
<feature type="region of interest" description="Disordered" evidence="1">
    <location>
        <begin position="470"/>
        <end position="545"/>
    </location>
</feature>
<feature type="region of interest" description="Disordered" evidence="1">
    <location>
        <begin position="141"/>
        <end position="202"/>
    </location>
</feature>
<keyword evidence="3" id="KW-1185">Reference proteome</keyword>
<dbReference type="PANTHER" id="PTHR47286">
    <property type="entry name" value="F3I6.9 PROTEIN"/>
    <property type="match status" value="1"/>
</dbReference>
<feature type="compositionally biased region" description="Basic and acidic residues" evidence="1">
    <location>
        <begin position="576"/>
        <end position="589"/>
    </location>
</feature>
<feature type="compositionally biased region" description="Basic and acidic residues" evidence="1">
    <location>
        <begin position="164"/>
        <end position="177"/>
    </location>
</feature>
<feature type="compositionally biased region" description="Polar residues" evidence="1">
    <location>
        <begin position="285"/>
        <end position="303"/>
    </location>
</feature>
<reference evidence="2" key="1">
    <citation type="submission" date="2022-03" db="EMBL/GenBank/DDBJ databases">
        <title>A functionally conserved STORR gene fusion in Papaver species that diverged 16.8 million years ago.</title>
        <authorList>
            <person name="Catania T."/>
        </authorList>
    </citation>
    <scope>NUCLEOTIDE SEQUENCE</scope>
    <source>
        <strain evidence="2">S-191538</strain>
    </source>
</reference>
<organism evidence="2 3">
    <name type="scientific">Papaver nudicaule</name>
    <name type="common">Iceland poppy</name>
    <dbReference type="NCBI Taxonomy" id="74823"/>
    <lineage>
        <taxon>Eukaryota</taxon>
        <taxon>Viridiplantae</taxon>
        <taxon>Streptophyta</taxon>
        <taxon>Embryophyta</taxon>
        <taxon>Tracheophyta</taxon>
        <taxon>Spermatophyta</taxon>
        <taxon>Magnoliopsida</taxon>
        <taxon>Ranunculales</taxon>
        <taxon>Papaveraceae</taxon>
        <taxon>Papaveroideae</taxon>
        <taxon>Papaver</taxon>
    </lineage>
</organism>
<evidence type="ECO:0000313" key="2">
    <source>
        <dbReference type="EMBL" id="MCL7034019.1"/>
    </source>
</evidence>
<feature type="compositionally biased region" description="Low complexity" evidence="1">
    <location>
        <begin position="371"/>
        <end position="393"/>
    </location>
</feature>
<feature type="compositionally biased region" description="Basic and acidic residues" evidence="1">
    <location>
        <begin position="184"/>
        <end position="197"/>
    </location>
</feature>
<sequence length="596" mass="66041">MVEQMAEAFEREEKVMATEKDFSVSVSVSFGKYENDLLSWDRWSSFSQNKYLEEVEKCSTPGSVASKKAYFEAHYKKIAARNAAAELLEQEQQFEADSVASNCPSNGKQAQDEAEEDNFEFDLGRQNRTKGFRRRQLSLIHANESNQDTDGVGCQDSISQVSEEETHIQQHNFKAEELEASVPHQDETPEEQSKTETEELEMPISVQGENQRLQEHNLRHTEMHCQQHNLNTKESEASVSVQLEDPLERSKVQAEEVVLIEEKNCYIESHAKVEEVPILIKEESQSVSSPPGTVQEENISTRSQEQEEAEKYYSGSAQPGTSDRHVEGTGTSKSKPRKEPRKVRPRVPASKEIPAKTMRKLAAPKTKTAQTSVSKASKPSPSSPAISTTSGTPTRKDSGPSLPKNKQIFSADNKQSTSSALLPPANSDSSFLPPANSDSSFLNTTRRSLIMEQMGDKEIIKRAFKTFKNTYGTPLSTGEGTSSTFQQLSGRTSSSTSPQKDKKGTAMSSGKASPHTKQVAVRPTSLSASPVRPAGAKQTITKASTTSFRLKSDLKAEKHKEVLKKHDGKLKAAEVDKTPRLRSKSKDVAHQTMSWR</sequence>
<feature type="region of interest" description="Disordered" evidence="1">
    <location>
        <begin position="96"/>
        <end position="125"/>
    </location>
</feature>
<protein>
    <recommendedName>
        <fullName evidence="4">TPX2 C-terminal domain-containing protein</fullName>
    </recommendedName>
</protein>
<dbReference type="PANTHER" id="PTHR47286:SF2">
    <property type="entry name" value="F3I6.9 PROTEIN"/>
    <property type="match status" value="1"/>
</dbReference>
<gene>
    <name evidence="2" type="ORF">MKW94_008019</name>
</gene>
<feature type="compositionally biased region" description="Polar residues" evidence="1">
    <location>
        <begin position="470"/>
        <end position="498"/>
    </location>
</feature>
<feature type="region of interest" description="Disordered" evidence="1">
    <location>
        <begin position="282"/>
        <end position="443"/>
    </location>
</feature>
<evidence type="ECO:0008006" key="4">
    <source>
        <dbReference type="Google" id="ProtNLM"/>
    </source>
</evidence>
<dbReference type="Proteomes" id="UP001177140">
    <property type="component" value="Unassembled WGS sequence"/>
</dbReference>
<feature type="region of interest" description="Disordered" evidence="1">
    <location>
        <begin position="576"/>
        <end position="596"/>
    </location>
</feature>
<accession>A0AA41SE36</accession>
<name>A0AA41SE36_PAPNU</name>
<feature type="compositionally biased region" description="Basic residues" evidence="1">
    <location>
        <begin position="334"/>
        <end position="345"/>
    </location>
</feature>
<feature type="compositionally biased region" description="Polar residues" evidence="1">
    <location>
        <begin position="99"/>
        <end position="109"/>
    </location>
</feature>
<feature type="compositionally biased region" description="Polar residues" evidence="1">
    <location>
        <begin position="407"/>
        <end position="443"/>
    </location>
</feature>
<comment type="caution">
    <text evidence="2">The sequence shown here is derived from an EMBL/GenBank/DDBJ whole genome shotgun (WGS) entry which is preliminary data.</text>
</comment>